<accession>A0ABQ0B3K2</accession>
<dbReference type="EMBL" id="BAABYW010000001">
    <property type="protein sequence ID" value="GAA6406020.1"/>
    <property type="molecule type" value="Genomic_DNA"/>
</dbReference>
<name>A0ABQ0B3K2_9FIRM</name>
<sequence length="255" mass="28649">MKSKGMLFFRIVTAVLLVMALCLPGQKRNLILGIIAFGLLGTVFLVLFPKIHLPKLQLFKRKHKKAPAPGPSDSIRMALLCQLSHRITDKLHSAYPDATWDWEKRPSTERLLSGRAVRLCVSHAGEFTHAEVCIDAYGSLRLKMMRIEPFGQTGNGQGNEPSPEPPVVDCSSWYELIGANVLNELITDLNARGYSSLSINEQGEIFIFENEKPVLKDTFQNFPGKNYWEELSGIFMENELQTEITDTALQLSWGN</sequence>
<evidence type="ECO:0000256" key="1">
    <source>
        <dbReference type="SAM" id="Phobius"/>
    </source>
</evidence>
<feature type="transmembrane region" description="Helical" evidence="1">
    <location>
        <begin position="32"/>
        <end position="53"/>
    </location>
</feature>
<protein>
    <recommendedName>
        <fullName evidence="4">Cell division protein FtsQ</fullName>
    </recommendedName>
</protein>
<reference evidence="2 3" key="1">
    <citation type="submission" date="2024-04" db="EMBL/GenBank/DDBJ databases">
        <title>Defined microbial consortia suppress multidrug-resistant proinflammatory Enterobacteriaceae via ecological control.</title>
        <authorList>
            <person name="Furuichi M."/>
            <person name="Kawaguchi T."/>
            <person name="Pust M."/>
            <person name="Yasuma K."/>
            <person name="Plichta D."/>
            <person name="Hasegawa N."/>
            <person name="Ohya T."/>
            <person name="Bhattarai S."/>
            <person name="Sasajima S."/>
            <person name="Aoto Y."/>
            <person name="Tuganbaev T."/>
            <person name="Yaginuma M."/>
            <person name="Ueda M."/>
            <person name="Okahashi N."/>
            <person name="Amafuji K."/>
            <person name="Kiridooshi Y."/>
            <person name="Sugita K."/>
            <person name="Strazar M."/>
            <person name="Skelly A."/>
            <person name="Suda W."/>
            <person name="Hattori M."/>
            <person name="Nakamoto N."/>
            <person name="Caballero S."/>
            <person name="Norman J."/>
            <person name="Olle B."/>
            <person name="Tanoue T."/>
            <person name="Arita M."/>
            <person name="Bucci V."/>
            <person name="Atarashi K."/>
            <person name="Xavier R."/>
            <person name="Honda K."/>
        </authorList>
    </citation>
    <scope>NUCLEOTIDE SEQUENCE [LARGE SCALE GENOMIC DNA]</scope>
    <source>
        <strain evidence="3">k04-0078-D8-1</strain>
    </source>
</reference>
<proteinExistence type="predicted"/>
<keyword evidence="1" id="KW-1133">Transmembrane helix</keyword>
<dbReference type="Proteomes" id="UP001600943">
    <property type="component" value="Unassembled WGS sequence"/>
</dbReference>
<evidence type="ECO:0000313" key="2">
    <source>
        <dbReference type="EMBL" id="GAA6406020.1"/>
    </source>
</evidence>
<evidence type="ECO:0000313" key="3">
    <source>
        <dbReference type="Proteomes" id="UP001600943"/>
    </source>
</evidence>
<gene>
    <name evidence="2" type="ORF">K040078D81_01370</name>
</gene>
<comment type="caution">
    <text evidence="2">The sequence shown here is derived from an EMBL/GenBank/DDBJ whole genome shotgun (WGS) entry which is preliminary data.</text>
</comment>
<keyword evidence="1" id="KW-0472">Membrane</keyword>
<evidence type="ECO:0008006" key="4">
    <source>
        <dbReference type="Google" id="ProtNLM"/>
    </source>
</evidence>
<keyword evidence="3" id="KW-1185">Reference proteome</keyword>
<keyword evidence="1" id="KW-0812">Transmembrane</keyword>
<organism evidence="2 3">
    <name type="scientific">Blautia hominis</name>
    <dbReference type="NCBI Taxonomy" id="2025493"/>
    <lineage>
        <taxon>Bacteria</taxon>
        <taxon>Bacillati</taxon>
        <taxon>Bacillota</taxon>
        <taxon>Clostridia</taxon>
        <taxon>Lachnospirales</taxon>
        <taxon>Lachnospiraceae</taxon>
        <taxon>Blautia</taxon>
    </lineage>
</organism>
<dbReference type="RefSeq" id="WP_256162299.1">
    <property type="nucleotide sequence ID" value="NZ_BAABYW010000001.1"/>
</dbReference>